<keyword evidence="4 6" id="KW-1133">Transmembrane helix</keyword>
<evidence type="ECO:0000256" key="1">
    <source>
        <dbReference type="ARBA" id="ARBA00004651"/>
    </source>
</evidence>
<sequence length="244" mass="24100">MTAADAVGAALLALAAALLVAPGPVTAHHRAVPRPPRPLRPAAGAREGLVPGAALVVVGLAAGVAGLGAAPAALAVGAGLAVAGFLPRWRTHHARSRPDPLGLAGAWDQLAACLRAGLALDHAARAVIPVLPTAAGAALARVADLVTLGADPATAWAPALDEPDTARLARAARRSARSGAAVAEVVEAVADDVRCEAADEVEARAERAGVLVTGPLGLCFLPAFLALGIVPVVVGLAGPLLEQR</sequence>
<organism evidence="8 9">
    <name type="scientific">Actinomycetospora cinnamomea</name>
    <dbReference type="NCBI Taxonomy" id="663609"/>
    <lineage>
        <taxon>Bacteria</taxon>
        <taxon>Bacillati</taxon>
        <taxon>Actinomycetota</taxon>
        <taxon>Actinomycetes</taxon>
        <taxon>Pseudonocardiales</taxon>
        <taxon>Pseudonocardiaceae</taxon>
        <taxon>Actinomycetospora</taxon>
    </lineage>
</organism>
<gene>
    <name evidence="8" type="ORF">C8D89_10643</name>
</gene>
<dbReference type="EMBL" id="QEKW01000006">
    <property type="protein sequence ID" value="PVZ09387.1"/>
    <property type="molecule type" value="Genomic_DNA"/>
</dbReference>
<proteinExistence type="predicted"/>
<evidence type="ECO:0000256" key="5">
    <source>
        <dbReference type="ARBA" id="ARBA00023136"/>
    </source>
</evidence>
<feature type="transmembrane region" description="Helical" evidence="6">
    <location>
        <begin position="53"/>
        <end position="86"/>
    </location>
</feature>
<protein>
    <submittedName>
        <fullName evidence="8">Type II secretion system (T2SS) protein F</fullName>
    </submittedName>
</protein>
<dbReference type="Pfam" id="PF00482">
    <property type="entry name" value="T2SSF"/>
    <property type="match status" value="1"/>
</dbReference>
<evidence type="ECO:0000313" key="9">
    <source>
        <dbReference type="Proteomes" id="UP000245639"/>
    </source>
</evidence>
<dbReference type="GO" id="GO:0005886">
    <property type="term" value="C:plasma membrane"/>
    <property type="evidence" value="ECO:0007669"/>
    <property type="project" value="UniProtKB-SubCell"/>
</dbReference>
<evidence type="ECO:0000256" key="6">
    <source>
        <dbReference type="SAM" id="Phobius"/>
    </source>
</evidence>
<keyword evidence="2" id="KW-1003">Cell membrane</keyword>
<dbReference type="AlphaFoldDB" id="A0A2U1FB19"/>
<evidence type="ECO:0000256" key="2">
    <source>
        <dbReference type="ARBA" id="ARBA00022475"/>
    </source>
</evidence>
<keyword evidence="5 6" id="KW-0472">Membrane</keyword>
<evidence type="ECO:0000313" key="8">
    <source>
        <dbReference type="EMBL" id="PVZ09387.1"/>
    </source>
</evidence>
<name>A0A2U1FB19_9PSEU</name>
<reference evidence="8 9" key="1">
    <citation type="submission" date="2018-04" db="EMBL/GenBank/DDBJ databases">
        <title>Genomic Encyclopedia of Type Strains, Phase IV (KMG-IV): sequencing the most valuable type-strain genomes for metagenomic binning, comparative biology and taxonomic classification.</title>
        <authorList>
            <person name="Goeker M."/>
        </authorList>
    </citation>
    <scope>NUCLEOTIDE SEQUENCE [LARGE SCALE GENOMIC DNA]</scope>
    <source>
        <strain evidence="8 9">DSM 45771</strain>
    </source>
</reference>
<evidence type="ECO:0000259" key="7">
    <source>
        <dbReference type="Pfam" id="PF00482"/>
    </source>
</evidence>
<dbReference type="InterPro" id="IPR018076">
    <property type="entry name" value="T2SS_GspF_dom"/>
</dbReference>
<evidence type="ECO:0000256" key="3">
    <source>
        <dbReference type="ARBA" id="ARBA00022692"/>
    </source>
</evidence>
<keyword evidence="9" id="KW-1185">Reference proteome</keyword>
<dbReference type="PANTHER" id="PTHR35007">
    <property type="entry name" value="INTEGRAL MEMBRANE PROTEIN-RELATED"/>
    <property type="match status" value="1"/>
</dbReference>
<dbReference type="Proteomes" id="UP000245639">
    <property type="component" value="Unassembled WGS sequence"/>
</dbReference>
<feature type="transmembrane region" description="Helical" evidence="6">
    <location>
        <begin position="216"/>
        <end position="241"/>
    </location>
</feature>
<comment type="subcellular location">
    <subcellularLocation>
        <location evidence="1">Cell membrane</location>
        <topology evidence="1">Multi-pass membrane protein</topology>
    </subcellularLocation>
</comment>
<accession>A0A2U1FB19</accession>
<dbReference type="PANTHER" id="PTHR35007:SF3">
    <property type="entry name" value="POSSIBLE CONSERVED ALANINE RICH MEMBRANE PROTEIN"/>
    <property type="match status" value="1"/>
</dbReference>
<feature type="domain" description="Type II secretion system protein GspF" evidence="7">
    <location>
        <begin position="108"/>
        <end position="227"/>
    </location>
</feature>
<keyword evidence="3 6" id="KW-0812">Transmembrane</keyword>
<evidence type="ECO:0000256" key="4">
    <source>
        <dbReference type="ARBA" id="ARBA00022989"/>
    </source>
</evidence>
<dbReference type="RefSeq" id="WP_243418073.1">
    <property type="nucleotide sequence ID" value="NZ_QEKW01000006.1"/>
</dbReference>
<comment type="caution">
    <text evidence="8">The sequence shown here is derived from an EMBL/GenBank/DDBJ whole genome shotgun (WGS) entry which is preliminary data.</text>
</comment>